<dbReference type="PANTHER" id="PTHR37299">
    <property type="entry name" value="TRANSCRIPTIONAL REGULATOR-RELATED"/>
    <property type="match status" value="1"/>
</dbReference>
<evidence type="ECO:0000256" key="1">
    <source>
        <dbReference type="PROSITE-ProRule" id="PRU00169"/>
    </source>
</evidence>
<dbReference type="SMART" id="SM00850">
    <property type="entry name" value="LytTR"/>
    <property type="match status" value="1"/>
</dbReference>
<evidence type="ECO:0000259" key="3">
    <source>
        <dbReference type="PROSITE" id="PS50930"/>
    </source>
</evidence>
<comment type="caution">
    <text evidence="4">The sequence shown here is derived from an EMBL/GenBank/DDBJ whole genome shotgun (WGS) entry which is preliminary data.</text>
</comment>
<organism evidence="4 5">
    <name type="scientific">Belliella kenyensis</name>
    <dbReference type="NCBI Taxonomy" id="1472724"/>
    <lineage>
        <taxon>Bacteria</taxon>
        <taxon>Pseudomonadati</taxon>
        <taxon>Bacteroidota</taxon>
        <taxon>Cytophagia</taxon>
        <taxon>Cytophagales</taxon>
        <taxon>Cyclobacteriaceae</taxon>
        <taxon>Belliella</taxon>
    </lineage>
</organism>
<dbReference type="PROSITE" id="PS50930">
    <property type="entry name" value="HTH_LYTTR"/>
    <property type="match status" value="1"/>
</dbReference>
<sequence>MIKVVIIDDEPLAAEIVEDFLESFPELEVVQICHDGFDGLKAIRNHEPDLVFLDVQMPKISGFEMLELLEVQPAVIFTTAFDEYAMRAFDAHAIDYLLKPFSKVRFEQALEKFMRLKDQNKSVSRISEDLATPVERIVLKDRGEIKIIPYNNVRYFEANDDYVNIYTAEGKFLKNKTMKFFENHLPPSLFVRVHRSYIVNVAEITKIEPYEKDGYLLILKSGGKVPVSKTGYPKLKLVLGL</sequence>
<name>A0ABV8EJ57_9BACT</name>
<dbReference type="InterPro" id="IPR001789">
    <property type="entry name" value="Sig_transdc_resp-reg_receiver"/>
</dbReference>
<protein>
    <submittedName>
        <fullName evidence="4">LytR/AlgR family response regulator transcription factor</fullName>
    </submittedName>
</protein>
<evidence type="ECO:0000313" key="4">
    <source>
        <dbReference type="EMBL" id="MFC3975686.1"/>
    </source>
</evidence>
<accession>A0ABV8EJ57</accession>
<dbReference type="PROSITE" id="PS50110">
    <property type="entry name" value="RESPONSE_REGULATORY"/>
    <property type="match status" value="1"/>
</dbReference>
<dbReference type="SMART" id="SM00448">
    <property type="entry name" value="REC"/>
    <property type="match status" value="1"/>
</dbReference>
<reference evidence="5" key="1">
    <citation type="journal article" date="2019" name="Int. J. Syst. Evol. Microbiol.">
        <title>The Global Catalogue of Microorganisms (GCM) 10K type strain sequencing project: providing services to taxonomists for standard genome sequencing and annotation.</title>
        <authorList>
            <consortium name="The Broad Institute Genomics Platform"/>
            <consortium name="The Broad Institute Genome Sequencing Center for Infectious Disease"/>
            <person name="Wu L."/>
            <person name="Ma J."/>
        </authorList>
    </citation>
    <scope>NUCLEOTIDE SEQUENCE [LARGE SCALE GENOMIC DNA]</scope>
    <source>
        <strain evidence="5">CECT 8551</strain>
    </source>
</reference>
<dbReference type="Pfam" id="PF04397">
    <property type="entry name" value="LytTR"/>
    <property type="match status" value="1"/>
</dbReference>
<feature type="domain" description="HTH LytTR-type" evidence="3">
    <location>
        <begin position="137"/>
        <end position="241"/>
    </location>
</feature>
<dbReference type="InterPro" id="IPR011006">
    <property type="entry name" value="CheY-like_superfamily"/>
</dbReference>
<evidence type="ECO:0000259" key="2">
    <source>
        <dbReference type="PROSITE" id="PS50110"/>
    </source>
</evidence>
<dbReference type="Proteomes" id="UP001595766">
    <property type="component" value="Unassembled WGS sequence"/>
</dbReference>
<dbReference type="RefSeq" id="WP_241297174.1">
    <property type="nucleotide sequence ID" value="NZ_JAKZGR010000018.1"/>
</dbReference>
<dbReference type="PANTHER" id="PTHR37299:SF1">
    <property type="entry name" value="STAGE 0 SPORULATION PROTEIN A HOMOLOG"/>
    <property type="match status" value="1"/>
</dbReference>
<dbReference type="InterPro" id="IPR007492">
    <property type="entry name" value="LytTR_DNA-bd_dom"/>
</dbReference>
<proteinExistence type="predicted"/>
<feature type="modified residue" description="4-aspartylphosphate" evidence="1">
    <location>
        <position position="54"/>
    </location>
</feature>
<dbReference type="EMBL" id="JBHSAV010000013">
    <property type="protein sequence ID" value="MFC3975686.1"/>
    <property type="molecule type" value="Genomic_DNA"/>
</dbReference>
<evidence type="ECO:0000313" key="5">
    <source>
        <dbReference type="Proteomes" id="UP001595766"/>
    </source>
</evidence>
<gene>
    <name evidence="4" type="ORF">ACFOUP_04820</name>
</gene>
<dbReference type="Pfam" id="PF00072">
    <property type="entry name" value="Response_reg"/>
    <property type="match status" value="1"/>
</dbReference>
<keyword evidence="1" id="KW-0597">Phosphoprotein</keyword>
<feature type="domain" description="Response regulatory" evidence="2">
    <location>
        <begin position="3"/>
        <end position="114"/>
    </location>
</feature>
<dbReference type="Gene3D" id="2.40.50.1020">
    <property type="entry name" value="LytTr DNA-binding domain"/>
    <property type="match status" value="1"/>
</dbReference>
<dbReference type="InterPro" id="IPR046947">
    <property type="entry name" value="LytR-like"/>
</dbReference>
<dbReference type="SUPFAM" id="SSF52172">
    <property type="entry name" value="CheY-like"/>
    <property type="match status" value="1"/>
</dbReference>
<dbReference type="Gene3D" id="3.40.50.2300">
    <property type="match status" value="1"/>
</dbReference>
<keyword evidence="5" id="KW-1185">Reference proteome</keyword>